<accession>A0A8K0T0L6</accession>
<comment type="caution">
    <text evidence="1">The sequence shown here is derived from an EMBL/GenBank/DDBJ whole genome shotgun (WGS) entry which is preliminary data.</text>
</comment>
<sequence length="158" mass="17451">MTALVPFYHETSSLIIPNASKSTTIYHDATIQDVHAHLHDACAPFEPRRRSTYINGINADTNTNTNACRQHYCYCRSGGTFGHPPYEPRVTAPPDQDEMLAEQGYYLTTYYACKTFDGGEEHCGWHVPLLRLDSSATETRGFGIGVVLVLGAVLGVLL</sequence>
<evidence type="ECO:0000313" key="1">
    <source>
        <dbReference type="EMBL" id="KAH7325738.1"/>
    </source>
</evidence>
<evidence type="ECO:0000313" key="2">
    <source>
        <dbReference type="Proteomes" id="UP000813444"/>
    </source>
</evidence>
<dbReference type="OrthoDB" id="5153607at2759"/>
<dbReference type="Proteomes" id="UP000813444">
    <property type="component" value="Unassembled WGS sequence"/>
</dbReference>
<dbReference type="EMBL" id="JAGPNK010000002">
    <property type="protein sequence ID" value="KAH7325738.1"/>
    <property type="molecule type" value="Genomic_DNA"/>
</dbReference>
<dbReference type="AlphaFoldDB" id="A0A8K0T0L6"/>
<gene>
    <name evidence="1" type="ORF">B0I35DRAFT_117588</name>
</gene>
<proteinExistence type="predicted"/>
<reference evidence="1" key="1">
    <citation type="journal article" date="2021" name="Nat. Commun.">
        <title>Genetic determinants of endophytism in the Arabidopsis root mycobiome.</title>
        <authorList>
            <person name="Mesny F."/>
            <person name="Miyauchi S."/>
            <person name="Thiergart T."/>
            <person name="Pickel B."/>
            <person name="Atanasova L."/>
            <person name="Karlsson M."/>
            <person name="Huettel B."/>
            <person name="Barry K.W."/>
            <person name="Haridas S."/>
            <person name="Chen C."/>
            <person name="Bauer D."/>
            <person name="Andreopoulos W."/>
            <person name="Pangilinan J."/>
            <person name="LaButti K."/>
            <person name="Riley R."/>
            <person name="Lipzen A."/>
            <person name="Clum A."/>
            <person name="Drula E."/>
            <person name="Henrissat B."/>
            <person name="Kohler A."/>
            <person name="Grigoriev I.V."/>
            <person name="Martin F.M."/>
            <person name="Hacquard S."/>
        </authorList>
    </citation>
    <scope>NUCLEOTIDE SEQUENCE</scope>
    <source>
        <strain evidence="1">MPI-CAGE-CH-0235</strain>
    </source>
</reference>
<name>A0A8K0T0L6_9HYPO</name>
<protein>
    <submittedName>
        <fullName evidence="1">Uncharacterized protein</fullName>
    </submittedName>
</protein>
<organism evidence="1 2">
    <name type="scientific">Stachybotrys elegans</name>
    <dbReference type="NCBI Taxonomy" id="80388"/>
    <lineage>
        <taxon>Eukaryota</taxon>
        <taxon>Fungi</taxon>
        <taxon>Dikarya</taxon>
        <taxon>Ascomycota</taxon>
        <taxon>Pezizomycotina</taxon>
        <taxon>Sordariomycetes</taxon>
        <taxon>Hypocreomycetidae</taxon>
        <taxon>Hypocreales</taxon>
        <taxon>Stachybotryaceae</taxon>
        <taxon>Stachybotrys</taxon>
    </lineage>
</organism>
<keyword evidence="2" id="KW-1185">Reference proteome</keyword>